<comment type="caution">
    <text evidence="2">The sequence shown here is derived from an EMBL/GenBank/DDBJ whole genome shotgun (WGS) entry which is preliminary data.</text>
</comment>
<evidence type="ECO:0000313" key="2">
    <source>
        <dbReference type="EMBL" id="PKI67986.1"/>
    </source>
</evidence>
<protein>
    <submittedName>
        <fullName evidence="2">Uncharacterized protein</fullName>
    </submittedName>
</protein>
<name>A0A2I0KJM0_PUNGR</name>
<proteinExistence type="predicted"/>
<dbReference type="AlphaFoldDB" id="A0A2I0KJM0"/>
<evidence type="ECO:0000256" key="1">
    <source>
        <dbReference type="SAM" id="MobiDB-lite"/>
    </source>
</evidence>
<keyword evidence="3" id="KW-1185">Reference proteome</keyword>
<accession>A0A2I0KJM0</accession>
<dbReference type="Proteomes" id="UP000233551">
    <property type="component" value="Unassembled WGS sequence"/>
</dbReference>
<gene>
    <name evidence="2" type="ORF">CRG98_011582</name>
</gene>
<feature type="compositionally biased region" description="Basic and acidic residues" evidence="1">
    <location>
        <begin position="1"/>
        <end position="12"/>
    </location>
</feature>
<reference evidence="2 3" key="1">
    <citation type="submission" date="2017-11" db="EMBL/GenBank/DDBJ databases">
        <title>De-novo sequencing of pomegranate (Punica granatum L.) genome.</title>
        <authorList>
            <person name="Akparov Z."/>
            <person name="Amiraslanov A."/>
            <person name="Hajiyeva S."/>
            <person name="Abbasov M."/>
            <person name="Kaur K."/>
            <person name="Hamwieh A."/>
            <person name="Solovyev V."/>
            <person name="Salamov A."/>
            <person name="Braich B."/>
            <person name="Kosarev P."/>
            <person name="Mahmoud A."/>
            <person name="Hajiyev E."/>
            <person name="Babayeva S."/>
            <person name="Izzatullayeva V."/>
            <person name="Mammadov A."/>
            <person name="Mammadov A."/>
            <person name="Sharifova S."/>
            <person name="Ojaghi J."/>
            <person name="Eynullazada K."/>
            <person name="Bayramov B."/>
            <person name="Abdulazimova A."/>
            <person name="Shahmuradov I."/>
        </authorList>
    </citation>
    <scope>NUCLEOTIDE SEQUENCE [LARGE SCALE GENOMIC DNA]</scope>
    <source>
        <strain evidence="3">cv. AG2017</strain>
        <tissue evidence="2">Leaf</tissue>
    </source>
</reference>
<evidence type="ECO:0000313" key="3">
    <source>
        <dbReference type="Proteomes" id="UP000233551"/>
    </source>
</evidence>
<sequence>MKSRERAKEAIPRLEMGLGSAGRPRPKKNDELSRVMEMGALDKDLSQESLSSVKLCNSATLLTKASFLKGSELAFAPSSSHLKTPQITAEPPLLCQMACFLSQIGRFGAQSTD</sequence>
<feature type="region of interest" description="Disordered" evidence="1">
    <location>
        <begin position="1"/>
        <end position="30"/>
    </location>
</feature>
<organism evidence="2 3">
    <name type="scientific">Punica granatum</name>
    <name type="common">Pomegranate</name>
    <dbReference type="NCBI Taxonomy" id="22663"/>
    <lineage>
        <taxon>Eukaryota</taxon>
        <taxon>Viridiplantae</taxon>
        <taxon>Streptophyta</taxon>
        <taxon>Embryophyta</taxon>
        <taxon>Tracheophyta</taxon>
        <taxon>Spermatophyta</taxon>
        <taxon>Magnoliopsida</taxon>
        <taxon>eudicotyledons</taxon>
        <taxon>Gunneridae</taxon>
        <taxon>Pentapetalae</taxon>
        <taxon>rosids</taxon>
        <taxon>malvids</taxon>
        <taxon>Myrtales</taxon>
        <taxon>Lythraceae</taxon>
        <taxon>Punica</taxon>
    </lineage>
</organism>
<dbReference type="EMBL" id="PGOL01000571">
    <property type="protein sequence ID" value="PKI67986.1"/>
    <property type="molecule type" value="Genomic_DNA"/>
</dbReference>